<dbReference type="OrthoDB" id="9782828at2"/>
<dbReference type="EMBL" id="MJAT01000012">
    <property type="protein sequence ID" value="OEH85873.1"/>
    <property type="molecule type" value="Genomic_DNA"/>
</dbReference>
<comment type="subunit">
    <text evidence="12">Homotetramer; dimer of dimers.</text>
</comment>
<dbReference type="CDD" id="cd00950">
    <property type="entry name" value="DHDPS"/>
    <property type="match status" value="1"/>
</dbReference>
<accession>A0A1E5L7D0</accession>
<keyword evidence="17" id="KW-1185">Reference proteome</keyword>
<evidence type="ECO:0000256" key="5">
    <source>
        <dbReference type="ARBA" id="ARBA00022490"/>
    </source>
</evidence>
<dbReference type="PANTHER" id="PTHR12128:SF66">
    <property type="entry name" value="4-HYDROXY-2-OXOGLUTARATE ALDOLASE, MITOCHONDRIAL"/>
    <property type="match status" value="1"/>
</dbReference>
<keyword evidence="9 12" id="KW-0456">Lyase</keyword>
<dbReference type="GO" id="GO:0009089">
    <property type="term" value="P:lysine biosynthetic process via diaminopimelate"/>
    <property type="evidence" value="ECO:0007669"/>
    <property type="project" value="UniProtKB-UniRule"/>
</dbReference>
<evidence type="ECO:0000256" key="13">
    <source>
        <dbReference type="PIRNR" id="PIRNR001365"/>
    </source>
</evidence>
<dbReference type="RefSeq" id="WP_069701956.1">
    <property type="nucleotide sequence ID" value="NZ_MJAT01000012.1"/>
</dbReference>
<dbReference type="Gene3D" id="3.20.20.70">
    <property type="entry name" value="Aldolase class I"/>
    <property type="match status" value="1"/>
</dbReference>
<dbReference type="SUPFAM" id="SSF51569">
    <property type="entry name" value="Aldolase"/>
    <property type="match status" value="1"/>
</dbReference>
<feature type="active site" description="Proton donor/acceptor" evidence="12 14">
    <location>
        <position position="135"/>
    </location>
</feature>
<keyword evidence="6 12" id="KW-0028">Amino-acid biosynthesis</keyword>
<keyword evidence="7 12" id="KW-0220">Diaminopimelate biosynthesis</keyword>
<reference evidence="16 17" key="1">
    <citation type="submission" date="2016-09" db="EMBL/GenBank/DDBJ databases">
        <title>Desulfuribacillus arsenicus sp. nov., an obligately anaerobic, dissimilatory arsenic- and antimonate-reducing bacterium isolated from anoxic sediments.</title>
        <authorList>
            <person name="Abin C.A."/>
            <person name="Hollibaugh J.T."/>
        </authorList>
    </citation>
    <scope>NUCLEOTIDE SEQUENCE [LARGE SCALE GENOMIC DNA]</scope>
    <source>
        <strain evidence="16 17">MLFW-2</strain>
    </source>
</reference>
<dbReference type="InterPro" id="IPR002220">
    <property type="entry name" value="DapA-like"/>
</dbReference>
<evidence type="ECO:0000256" key="15">
    <source>
        <dbReference type="PIRSR" id="PIRSR001365-2"/>
    </source>
</evidence>
<feature type="site" description="Part of a proton relay during catalysis" evidence="12">
    <location>
        <position position="109"/>
    </location>
</feature>
<dbReference type="UniPathway" id="UPA00034">
    <property type="reaction ID" value="UER00017"/>
</dbReference>
<proteinExistence type="inferred from homology"/>
<evidence type="ECO:0000256" key="9">
    <source>
        <dbReference type="ARBA" id="ARBA00023239"/>
    </source>
</evidence>
<comment type="pathway">
    <text evidence="2 12">Amino-acid biosynthesis; L-lysine biosynthesis via DAP pathway; (S)-tetrahydrodipicolinate from L-aspartate: step 3/4.</text>
</comment>
<evidence type="ECO:0000256" key="14">
    <source>
        <dbReference type="PIRSR" id="PIRSR001365-1"/>
    </source>
</evidence>
<evidence type="ECO:0000256" key="12">
    <source>
        <dbReference type="HAMAP-Rule" id="MF_00418"/>
    </source>
</evidence>
<dbReference type="AlphaFoldDB" id="A0A1E5L7D0"/>
<comment type="caution">
    <text evidence="12">Was originally thought to be a dihydrodipicolinate synthase (DHDPS), catalyzing the condensation of (S)-aspartate-beta-semialdehyde [(S)-ASA] and pyruvate to dihydrodipicolinate (DHDP). However, it was shown in E.coli that the product of the enzymatic reaction is not dihydrodipicolinate but in fact (4S)-4-hydroxy-2,3,4,5-tetrahydro-(2S)-dipicolinic acid (HTPA), and that the consecutive dehydration reaction leading to DHDP is not spontaneous but catalyzed by DapB.</text>
</comment>
<dbReference type="GO" id="GO:0019877">
    <property type="term" value="P:diaminopimelate biosynthetic process"/>
    <property type="evidence" value="ECO:0007669"/>
    <property type="project" value="UniProtKB-UniRule"/>
</dbReference>
<dbReference type="Proteomes" id="UP000095255">
    <property type="component" value="Unassembled WGS sequence"/>
</dbReference>
<protein>
    <recommendedName>
        <fullName evidence="4 12">4-hydroxy-tetrahydrodipicolinate synthase</fullName>
        <shortName evidence="12">HTPA synthase</shortName>
        <ecNumber evidence="4 12">4.3.3.7</ecNumber>
    </recommendedName>
</protein>
<evidence type="ECO:0000256" key="4">
    <source>
        <dbReference type="ARBA" id="ARBA00012086"/>
    </source>
</evidence>
<keyword evidence="5 12" id="KW-0963">Cytoplasm</keyword>
<feature type="binding site" evidence="12 15">
    <location>
        <position position="47"/>
    </location>
    <ligand>
        <name>pyruvate</name>
        <dbReference type="ChEBI" id="CHEBI:15361"/>
    </ligand>
</feature>
<dbReference type="InterPro" id="IPR020624">
    <property type="entry name" value="Schiff_base-form_aldolases_CS"/>
</dbReference>
<name>A0A1E5L7D0_9FIRM</name>
<evidence type="ECO:0000256" key="3">
    <source>
        <dbReference type="ARBA" id="ARBA00007592"/>
    </source>
</evidence>
<dbReference type="PROSITE" id="PS00665">
    <property type="entry name" value="DHDPS_1"/>
    <property type="match status" value="1"/>
</dbReference>
<sequence>MLVFGRLITAMVTPFTEQLEVDYEKVMSLVDHLIQQGNDGIVVAGTTGESPTLTKQEKIKLFETVVSHANGRLKIIAGTGSNNTKDSIELSQAAEKIGVDGVMLVVPYYNKPSQEGLYLHFKAIAESVKLPVMLYNVPGRTSMNMVADTVIELSKIKNICCIKEASGDLGQINKIIINTDSNFIVYSGDDSNTLPILAIGGYGVVSVAGHIVGKEIKAMINSFVSGKTNEALEIHQKLSPIFDGMFIASNPVPVKTSLNLKFLNVGNVRPPLVKANEQQIKFLEKLL</sequence>
<feature type="active site" description="Schiff-base intermediate with substrate" evidence="12 14">
    <location>
        <position position="163"/>
    </location>
</feature>
<organism evidence="16 17">
    <name type="scientific">Desulfuribacillus stibiiarsenatis</name>
    <dbReference type="NCBI Taxonomy" id="1390249"/>
    <lineage>
        <taxon>Bacteria</taxon>
        <taxon>Bacillati</taxon>
        <taxon>Bacillota</taxon>
        <taxon>Desulfuribacillia</taxon>
        <taxon>Desulfuribacillales</taxon>
        <taxon>Desulfuribacillaceae</taxon>
        <taxon>Desulfuribacillus</taxon>
    </lineage>
</organism>
<feature type="site" description="Part of a proton relay during catalysis" evidence="12">
    <location>
        <position position="46"/>
    </location>
</feature>
<dbReference type="SMART" id="SM01130">
    <property type="entry name" value="DHDPS"/>
    <property type="match status" value="1"/>
</dbReference>
<comment type="function">
    <text evidence="1 12">Catalyzes the condensation of (S)-aspartate-beta-semialdehyde [(S)-ASA] and pyruvate to 4-hydroxy-tetrahydrodipicolinate (HTPA).</text>
</comment>
<comment type="catalytic activity">
    <reaction evidence="11 12">
        <text>L-aspartate 4-semialdehyde + pyruvate = (2S,4S)-4-hydroxy-2,3,4,5-tetrahydrodipicolinate + H2O + H(+)</text>
        <dbReference type="Rhea" id="RHEA:34171"/>
        <dbReference type="ChEBI" id="CHEBI:15361"/>
        <dbReference type="ChEBI" id="CHEBI:15377"/>
        <dbReference type="ChEBI" id="CHEBI:15378"/>
        <dbReference type="ChEBI" id="CHEBI:67139"/>
        <dbReference type="ChEBI" id="CHEBI:537519"/>
        <dbReference type="EC" id="4.3.3.7"/>
    </reaction>
</comment>
<dbReference type="GO" id="GO:0005829">
    <property type="term" value="C:cytosol"/>
    <property type="evidence" value="ECO:0007669"/>
    <property type="project" value="TreeGrafter"/>
</dbReference>
<evidence type="ECO:0000256" key="2">
    <source>
        <dbReference type="ARBA" id="ARBA00005120"/>
    </source>
</evidence>
<keyword evidence="10 12" id="KW-0704">Schiff base</keyword>
<dbReference type="STRING" id="1390249.BHU72_03590"/>
<evidence type="ECO:0000256" key="10">
    <source>
        <dbReference type="ARBA" id="ARBA00023270"/>
    </source>
</evidence>
<comment type="similarity">
    <text evidence="3 12 13">Belongs to the DapA family.</text>
</comment>
<comment type="subcellular location">
    <subcellularLocation>
        <location evidence="12">Cytoplasm</location>
    </subcellularLocation>
</comment>
<keyword evidence="8 12" id="KW-0457">Lysine biosynthesis</keyword>
<evidence type="ECO:0000256" key="7">
    <source>
        <dbReference type="ARBA" id="ARBA00022915"/>
    </source>
</evidence>
<comment type="caution">
    <text evidence="16">The sequence shown here is derived from an EMBL/GenBank/DDBJ whole genome shotgun (WGS) entry which is preliminary data.</text>
</comment>
<evidence type="ECO:0000256" key="8">
    <source>
        <dbReference type="ARBA" id="ARBA00023154"/>
    </source>
</evidence>
<dbReference type="PANTHER" id="PTHR12128">
    <property type="entry name" value="DIHYDRODIPICOLINATE SYNTHASE"/>
    <property type="match status" value="1"/>
</dbReference>
<dbReference type="InterPro" id="IPR005263">
    <property type="entry name" value="DapA"/>
</dbReference>
<evidence type="ECO:0000256" key="11">
    <source>
        <dbReference type="ARBA" id="ARBA00047836"/>
    </source>
</evidence>
<dbReference type="InterPro" id="IPR013785">
    <property type="entry name" value="Aldolase_TIM"/>
</dbReference>
<dbReference type="Pfam" id="PF00701">
    <property type="entry name" value="DHDPS"/>
    <property type="match status" value="1"/>
</dbReference>
<feature type="binding site" evidence="12 15">
    <location>
        <position position="205"/>
    </location>
    <ligand>
        <name>pyruvate</name>
        <dbReference type="ChEBI" id="CHEBI:15361"/>
    </ligand>
</feature>
<evidence type="ECO:0000256" key="6">
    <source>
        <dbReference type="ARBA" id="ARBA00022605"/>
    </source>
</evidence>
<dbReference type="PRINTS" id="PR00146">
    <property type="entry name" value="DHPICSNTHASE"/>
</dbReference>
<evidence type="ECO:0000313" key="16">
    <source>
        <dbReference type="EMBL" id="OEH85873.1"/>
    </source>
</evidence>
<dbReference type="NCBIfam" id="TIGR00674">
    <property type="entry name" value="dapA"/>
    <property type="match status" value="1"/>
</dbReference>
<gene>
    <name evidence="12" type="primary">dapA</name>
    <name evidence="16" type="ORF">BHU72_03590</name>
</gene>
<evidence type="ECO:0000256" key="1">
    <source>
        <dbReference type="ARBA" id="ARBA00003294"/>
    </source>
</evidence>
<dbReference type="PIRSF" id="PIRSF001365">
    <property type="entry name" value="DHDPS"/>
    <property type="match status" value="1"/>
</dbReference>
<evidence type="ECO:0000313" key="17">
    <source>
        <dbReference type="Proteomes" id="UP000095255"/>
    </source>
</evidence>
<dbReference type="HAMAP" id="MF_00418">
    <property type="entry name" value="DapA"/>
    <property type="match status" value="1"/>
</dbReference>
<dbReference type="GO" id="GO:0008840">
    <property type="term" value="F:4-hydroxy-tetrahydrodipicolinate synthase activity"/>
    <property type="evidence" value="ECO:0007669"/>
    <property type="project" value="UniProtKB-UniRule"/>
</dbReference>
<dbReference type="EC" id="4.3.3.7" evidence="4 12"/>